<dbReference type="AlphaFoldDB" id="A0AAD2GAF7"/>
<proteinExistence type="predicted"/>
<keyword evidence="4" id="KW-1185">Reference proteome</keyword>
<name>A0AAD2GAF7_9STRA</name>
<sequence length="200" mass="23096">MEKMVLYLGTPTRYLSTSCPDWFLLCLWMRVCVISAHRLSTILFLSPTLFRIHDGRLLLGHSSCGLAMVYLLWTSDGCSYLECDIGAGSWFLIVAQVFWMIAGFFTKSMRPNAFQRKKKMMEEEAKKQQEGKRVVRFNSTTTARPKRASMLARISQEERTKKINMELIPFFCEYSDNDSTDLSGTPSMKGKRERKRDTSK</sequence>
<keyword evidence="2" id="KW-0472">Membrane</keyword>
<accession>A0AAD2GAF7</accession>
<gene>
    <name evidence="3" type="ORF">CYCCA115_LOCUS22937</name>
</gene>
<keyword evidence="2" id="KW-1133">Transmembrane helix</keyword>
<evidence type="ECO:0000313" key="3">
    <source>
        <dbReference type="EMBL" id="CAJ1967791.1"/>
    </source>
</evidence>
<dbReference type="Proteomes" id="UP001295423">
    <property type="component" value="Unassembled WGS sequence"/>
</dbReference>
<evidence type="ECO:0000313" key="4">
    <source>
        <dbReference type="Proteomes" id="UP001295423"/>
    </source>
</evidence>
<feature type="transmembrane region" description="Helical" evidence="2">
    <location>
        <begin position="57"/>
        <end position="73"/>
    </location>
</feature>
<organism evidence="3 4">
    <name type="scientific">Cylindrotheca closterium</name>
    <dbReference type="NCBI Taxonomy" id="2856"/>
    <lineage>
        <taxon>Eukaryota</taxon>
        <taxon>Sar</taxon>
        <taxon>Stramenopiles</taxon>
        <taxon>Ochrophyta</taxon>
        <taxon>Bacillariophyta</taxon>
        <taxon>Bacillariophyceae</taxon>
        <taxon>Bacillariophycidae</taxon>
        <taxon>Bacillariales</taxon>
        <taxon>Bacillariaceae</taxon>
        <taxon>Cylindrotheca</taxon>
    </lineage>
</organism>
<evidence type="ECO:0000256" key="2">
    <source>
        <dbReference type="SAM" id="Phobius"/>
    </source>
</evidence>
<feature type="transmembrane region" description="Helical" evidence="2">
    <location>
        <begin position="85"/>
        <end position="106"/>
    </location>
</feature>
<reference evidence="3" key="1">
    <citation type="submission" date="2023-08" db="EMBL/GenBank/DDBJ databases">
        <authorList>
            <person name="Audoor S."/>
            <person name="Bilcke G."/>
        </authorList>
    </citation>
    <scope>NUCLEOTIDE SEQUENCE</scope>
</reference>
<evidence type="ECO:0000256" key="1">
    <source>
        <dbReference type="SAM" id="MobiDB-lite"/>
    </source>
</evidence>
<feature type="region of interest" description="Disordered" evidence="1">
    <location>
        <begin position="174"/>
        <end position="200"/>
    </location>
</feature>
<protein>
    <submittedName>
        <fullName evidence="3">Uncharacterized protein</fullName>
    </submittedName>
</protein>
<comment type="caution">
    <text evidence="3">The sequence shown here is derived from an EMBL/GenBank/DDBJ whole genome shotgun (WGS) entry which is preliminary data.</text>
</comment>
<keyword evidence="2" id="KW-0812">Transmembrane</keyword>
<dbReference type="EMBL" id="CAKOGP040002347">
    <property type="protein sequence ID" value="CAJ1967791.1"/>
    <property type="molecule type" value="Genomic_DNA"/>
</dbReference>